<keyword evidence="2" id="KW-1185">Reference proteome</keyword>
<comment type="caution">
    <text evidence="1">The sequence shown here is derived from an EMBL/GenBank/DDBJ whole genome shotgun (WGS) entry which is preliminary data.</text>
</comment>
<name>A0A6G1CHD4_9ORYZ</name>
<reference evidence="1 2" key="1">
    <citation type="submission" date="2019-11" db="EMBL/GenBank/DDBJ databases">
        <title>Whole genome sequence of Oryza granulata.</title>
        <authorList>
            <person name="Li W."/>
        </authorList>
    </citation>
    <scope>NUCLEOTIDE SEQUENCE [LARGE SCALE GENOMIC DNA]</scope>
    <source>
        <strain evidence="2">cv. Menghai</strain>
        <tissue evidence="1">Leaf</tissue>
    </source>
</reference>
<organism evidence="1 2">
    <name type="scientific">Oryza meyeriana var. granulata</name>
    <dbReference type="NCBI Taxonomy" id="110450"/>
    <lineage>
        <taxon>Eukaryota</taxon>
        <taxon>Viridiplantae</taxon>
        <taxon>Streptophyta</taxon>
        <taxon>Embryophyta</taxon>
        <taxon>Tracheophyta</taxon>
        <taxon>Spermatophyta</taxon>
        <taxon>Magnoliopsida</taxon>
        <taxon>Liliopsida</taxon>
        <taxon>Poales</taxon>
        <taxon>Poaceae</taxon>
        <taxon>BOP clade</taxon>
        <taxon>Oryzoideae</taxon>
        <taxon>Oryzeae</taxon>
        <taxon>Oryzinae</taxon>
        <taxon>Oryza</taxon>
        <taxon>Oryza meyeriana</taxon>
    </lineage>
</organism>
<protein>
    <submittedName>
        <fullName evidence="1">Uncharacterized protein</fullName>
    </submittedName>
</protein>
<gene>
    <name evidence="1" type="ORF">E2562_020772</name>
</gene>
<dbReference type="EMBL" id="SPHZ02000009">
    <property type="protein sequence ID" value="KAF0899579.1"/>
    <property type="molecule type" value="Genomic_DNA"/>
</dbReference>
<dbReference type="AlphaFoldDB" id="A0A6G1CHD4"/>
<evidence type="ECO:0000313" key="1">
    <source>
        <dbReference type="EMBL" id="KAF0899579.1"/>
    </source>
</evidence>
<proteinExistence type="predicted"/>
<evidence type="ECO:0000313" key="2">
    <source>
        <dbReference type="Proteomes" id="UP000479710"/>
    </source>
</evidence>
<sequence>MRMRWEMKIDIASQLGHLAVATATVMMLVASAPVMALEKEAREATEARLLPRAWELRFNHQIGERRLRGTRIIVTRPKQCFASQANAALKRDEQLLMF</sequence>
<dbReference type="Proteomes" id="UP000479710">
    <property type="component" value="Unassembled WGS sequence"/>
</dbReference>
<accession>A0A6G1CHD4</accession>